<evidence type="ECO:0000256" key="1">
    <source>
        <dbReference type="ARBA" id="ARBA00003257"/>
    </source>
</evidence>
<evidence type="ECO:0000256" key="3">
    <source>
        <dbReference type="ARBA" id="ARBA00010535"/>
    </source>
</evidence>
<keyword evidence="10" id="KW-0520">NAD</keyword>
<comment type="catalytic activity">
    <reaction evidence="11">
        <text>a ubiquinone + NADH + 5 H(+)(in) = a ubiquinol + NAD(+) + 4 H(+)(out)</text>
        <dbReference type="Rhea" id="RHEA:29091"/>
        <dbReference type="Rhea" id="RHEA-COMP:9565"/>
        <dbReference type="Rhea" id="RHEA-COMP:9566"/>
        <dbReference type="ChEBI" id="CHEBI:15378"/>
        <dbReference type="ChEBI" id="CHEBI:16389"/>
        <dbReference type="ChEBI" id="CHEBI:17976"/>
        <dbReference type="ChEBI" id="CHEBI:57540"/>
        <dbReference type="ChEBI" id="CHEBI:57945"/>
        <dbReference type="EC" id="7.1.1.2"/>
    </reaction>
</comment>
<feature type="transmembrane region" description="Helical" evidence="12">
    <location>
        <begin position="69"/>
        <end position="89"/>
    </location>
</feature>
<dbReference type="PANTHER" id="PTHR11432:SF3">
    <property type="entry name" value="NADH-UBIQUINONE OXIDOREDUCTASE CHAIN 1"/>
    <property type="match status" value="1"/>
</dbReference>
<keyword evidence="6 10" id="KW-0812">Transmembrane</keyword>
<feature type="transmembrane region" description="Helical" evidence="12">
    <location>
        <begin position="172"/>
        <end position="194"/>
    </location>
</feature>
<sequence>MVQVLNFLMVMLMVLVSVAFFTLAERKVLGYIHCRKGPNKVGLVGLFQPFSDVVKLFSKEFYFLETSNLIYFYSGPVLGILLSLLMWLVVPFNFGVVDVKYGVLLLLLCSGLGVYSLMLVGWGSNSKYALLGAYRGVSQMVSYEVSLMFILLGLVVFVESYCVMEVYSLQEIMWFLVGNTPLLLAWMITCLAELNRTPFDFAEGESELVSGFNVEFMGGGFAIIFMSEYSSIMLFMVFTVIMFLGGFSIFKVFLSVILMGFVLWVRGSFPRFRYDKLMMLAWKFLLSGSLSILLMNCILGWMMMLNS</sequence>
<feature type="transmembrane region" description="Helical" evidence="12">
    <location>
        <begin position="101"/>
        <end position="120"/>
    </location>
</feature>
<keyword evidence="9 12" id="KW-0472">Membrane</keyword>
<dbReference type="InterPro" id="IPR001694">
    <property type="entry name" value="NADH_UbQ_OxRdtase_su1/FPO"/>
</dbReference>
<comment type="function">
    <text evidence="1">Core subunit of the mitochondrial membrane respiratory chain NADH dehydrogenase (Complex I) that is believed to belong to the minimal assembly required for catalysis. Complex I functions in the transfer of electrons from NADH to the respiratory chain. The immediate electron acceptor for the enzyme is believed to be ubiquinone.</text>
</comment>
<feature type="transmembrane region" description="Helical" evidence="12">
    <location>
        <begin position="232"/>
        <end position="265"/>
    </location>
</feature>
<evidence type="ECO:0000256" key="4">
    <source>
        <dbReference type="ARBA" id="ARBA00021009"/>
    </source>
</evidence>
<protein>
    <recommendedName>
        <fullName evidence="4 11">NADH-ubiquinone oxidoreductase chain 1</fullName>
        <ecNumber evidence="11">7.1.1.2</ecNumber>
    </recommendedName>
</protein>
<organism evidence="13">
    <name type="scientific">Liphistius erawan</name>
    <name type="common">Trapdoor spider</name>
    <dbReference type="NCBI Taxonomy" id="1155480"/>
    <lineage>
        <taxon>Eukaryota</taxon>
        <taxon>Metazoa</taxon>
        <taxon>Ecdysozoa</taxon>
        <taxon>Arthropoda</taxon>
        <taxon>Chelicerata</taxon>
        <taxon>Arachnida</taxon>
        <taxon>Araneae</taxon>
        <taxon>Mesothelae</taxon>
        <taxon>Liphistiidae</taxon>
        <taxon>Liphistius</taxon>
    </lineage>
</organism>
<evidence type="ECO:0000256" key="5">
    <source>
        <dbReference type="ARBA" id="ARBA00022448"/>
    </source>
</evidence>
<dbReference type="AlphaFoldDB" id="L7NWI0"/>
<evidence type="ECO:0000256" key="12">
    <source>
        <dbReference type="SAM" id="Phobius"/>
    </source>
</evidence>
<evidence type="ECO:0000256" key="11">
    <source>
        <dbReference type="RuleBase" id="RU000473"/>
    </source>
</evidence>
<accession>L7NWI0</accession>
<feature type="transmembrane region" description="Helical" evidence="12">
    <location>
        <begin position="141"/>
        <end position="160"/>
    </location>
</feature>
<comment type="similarity">
    <text evidence="3 10">Belongs to the complex I subunit 1 family.</text>
</comment>
<dbReference type="EMBL" id="JQ407803">
    <property type="protein sequence ID" value="AFC77881.1"/>
    <property type="molecule type" value="Genomic_DNA"/>
</dbReference>
<evidence type="ECO:0000313" key="13">
    <source>
        <dbReference type="EMBL" id="AFC77881.1"/>
    </source>
</evidence>
<evidence type="ECO:0000256" key="8">
    <source>
        <dbReference type="ARBA" id="ARBA00023075"/>
    </source>
</evidence>
<reference evidence="13" key="1">
    <citation type="submission" date="2012-01" db="EMBL/GenBank/DDBJ databases">
        <title>Mitochondrial genomes of three spider species.</title>
        <authorList>
            <person name="Podsiadlowski L."/>
            <person name="Arabi J."/>
            <person name="Fahrein K."/>
        </authorList>
    </citation>
    <scope>NUCLEOTIDE SEQUENCE</scope>
</reference>
<keyword evidence="7 12" id="KW-1133">Transmembrane helix</keyword>
<dbReference type="GO" id="GO:0008137">
    <property type="term" value="F:NADH dehydrogenase (ubiquinone) activity"/>
    <property type="evidence" value="ECO:0007669"/>
    <property type="project" value="UniProtKB-EC"/>
</dbReference>
<dbReference type="GO" id="GO:0003954">
    <property type="term" value="F:NADH dehydrogenase activity"/>
    <property type="evidence" value="ECO:0007669"/>
    <property type="project" value="TreeGrafter"/>
</dbReference>
<evidence type="ECO:0000256" key="7">
    <source>
        <dbReference type="ARBA" id="ARBA00022989"/>
    </source>
</evidence>
<dbReference type="PROSITE" id="PS00668">
    <property type="entry name" value="COMPLEX1_ND1_2"/>
    <property type="match status" value="1"/>
</dbReference>
<evidence type="ECO:0000256" key="9">
    <source>
        <dbReference type="ARBA" id="ARBA00023136"/>
    </source>
</evidence>
<dbReference type="Pfam" id="PF00146">
    <property type="entry name" value="NADHdh"/>
    <property type="match status" value="1"/>
</dbReference>
<feature type="transmembrane region" description="Helical" evidence="12">
    <location>
        <begin position="277"/>
        <end position="304"/>
    </location>
</feature>
<dbReference type="EC" id="7.1.1.2" evidence="11"/>
<feature type="transmembrane region" description="Helical" evidence="12">
    <location>
        <begin position="206"/>
        <end position="226"/>
    </location>
</feature>
<keyword evidence="11 13" id="KW-0496">Mitochondrion</keyword>
<keyword evidence="5" id="KW-0813">Transport</keyword>
<comment type="subcellular location">
    <subcellularLocation>
        <location evidence="10">Mitochondrion inner membrane</location>
        <topology evidence="10">Multi-pass membrane protein</topology>
    </subcellularLocation>
    <subcellularLocation>
        <location evidence="2">Mitochondrion membrane</location>
        <topology evidence="2">Multi-pass membrane protein</topology>
    </subcellularLocation>
</comment>
<dbReference type="HAMAP" id="MF_01350">
    <property type="entry name" value="NDH1_NuoH"/>
    <property type="match status" value="1"/>
</dbReference>
<keyword evidence="8 11" id="KW-0830">Ubiquinone</keyword>
<feature type="transmembrane region" description="Helical" evidence="12">
    <location>
        <begin position="6"/>
        <end position="24"/>
    </location>
</feature>
<dbReference type="GO" id="GO:0005743">
    <property type="term" value="C:mitochondrial inner membrane"/>
    <property type="evidence" value="ECO:0007669"/>
    <property type="project" value="UniProtKB-SubCell"/>
</dbReference>
<gene>
    <name evidence="13" type="primary">NAD1</name>
</gene>
<name>L7NWI0_LIPER</name>
<dbReference type="GO" id="GO:0009060">
    <property type="term" value="P:aerobic respiration"/>
    <property type="evidence" value="ECO:0007669"/>
    <property type="project" value="TreeGrafter"/>
</dbReference>
<dbReference type="PANTHER" id="PTHR11432">
    <property type="entry name" value="NADH DEHYDROGENASE SUBUNIT 1"/>
    <property type="match status" value="1"/>
</dbReference>
<evidence type="ECO:0000256" key="10">
    <source>
        <dbReference type="RuleBase" id="RU000471"/>
    </source>
</evidence>
<evidence type="ECO:0000256" key="6">
    <source>
        <dbReference type="ARBA" id="ARBA00022692"/>
    </source>
</evidence>
<proteinExistence type="inferred from homology"/>
<dbReference type="InterPro" id="IPR018086">
    <property type="entry name" value="NADH_UbQ_OxRdtase_su1_CS"/>
</dbReference>
<evidence type="ECO:0000256" key="2">
    <source>
        <dbReference type="ARBA" id="ARBA00004225"/>
    </source>
</evidence>
<geneLocation type="mitochondrion" evidence="13"/>